<evidence type="ECO:0000313" key="1">
    <source>
        <dbReference type="EMBL" id="OUR98771.1"/>
    </source>
</evidence>
<dbReference type="Proteomes" id="UP000196531">
    <property type="component" value="Unassembled WGS sequence"/>
</dbReference>
<name>A0A1Y5FAY5_9BACT</name>
<protein>
    <recommendedName>
        <fullName evidence="3">Glycosyltransferase 2-like domain-containing protein</fullName>
    </recommendedName>
</protein>
<evidence type="ECO:0000313" key="2">
    <source>
        <dbReference type="Proteomes" id="UP000196531"/>
    </source>
</evidence>
<dbReference type="InterPro" id="IPR029044">
    <property type="entry name" value="Nucleotide-diphossugar_trans"/>
</dbReference>
<evidence type="ECO:0008006" key="3">
    <source>
        <dbReference type="Google" id="ProtNLM"/>
    </source>
</evidence>
<accession>A0A1Y5FAY5</accession>
<gene>
    <name evidence="1" type="ORF">A9Q84_04990</name>
</gene>
<comment type="caution">
    <text evidence="1">The sequence shown here is derived from an EMBL/GenBank/DDBJ whole genome shotgun (WGS) entry which is preliminary data.</text>
</comment>
<reference evidence="2" key="1">
    <citation type="journal article" date="2017" name="Proc. Natl. Acad. Sci. U.S.A.">
        <title>Simulation of Deepwater Horizon oil plume reveals substrate specialization within a complex community of hydrocarbon-degraders.</title>
        <authorList>
            <person name="Hu P."/>
            <person name="Dubinsky E.A."/>
            <person name="Probst A.J."/>
            <person name="Wang J."/>
            <person name="Sieber C.M.K."/>
            <person name="Tom L.M."/>
            <person name="Gardinali P."/>
            <person name="Banfield J.F."/>
            <person name="Atlas R.M."/>
            <person name="Andersen G.L."/>
        </authorList>
    </citation>
    <scope>NUCLEOTIDE SEQUENCE [LARGE SCALE GENOMIC DNA]</scope>
</reference>
<dbReference type="SUPFAM" id="SSF53448">
    <property type="entry name" value="Nucleotide-diphospho-sugar transferases"/>
    <property type="match status" value="1"/>
</dbReference>
<dbReference type="AlphaFoldDB" id="A0A1Y5FAY5"/>
<dbReference type="Gene3D" id="3.90.550.10">
    <property type="entry name" value="Spore Coat Polysaccharide Biosynthesis Protein SpsA, Chain A"/>
    <property type="match status" value="1"/>
</dbReference>
<organism evidence="1 2">
    <name type="scientific">Halobacteriovorax marinus</name>
    <dbReference type="NCBI Taxonomy" id="97084"/>
    <lineage>
        <taxon>Bacteria</taxon>
        <taxon>Pseudomonadati</taxon>
        <taxon>Bdellovibrionota</taxon>
        <taxon>Bacteriovoracia</taxon>
        <taxon>Bacteriovoracales</taxon>
        <taxon>Halobacteriovoraceae</taxon>
        <taxon>Halobacteriovorax</taxon>
    </lineage>
</organism>
<sequence>MSKLISGITFIKNGLTLGYPIKESIESIDELCDEIIINVGFNDRELTKDDGTWDYLTSHFQGEKYIFLKSFWDPEKTSQGLILSEQTNIALEKATGKYCQYIQGDECLHEDDLQTIRDEVQKMEEDSSYDGLVFHYVHFYGNVNVQKQTKKTYRRELRLIRNHKGIKSWLDAQGFRSKDDSKVLCKQINASVYHYGWARQESVMAAKTKAFEKLYHGDKKDDANFSYERVWGLRAFTKTHPKVMAEWIDKNKNDLDILNLPYKFKFKDLRLMLSDQFEYMTGVRLGEFKNFDLK</sequence>
<proteinExistence type="predicted"/>
<dbReference type="EMBL" id="MAAO01000004">
    <property type="protein sequence ID" value="OUR98771.1"/>
    <property type="molecule type" value="Genomic_DNA"/>
</dbReference>